<dbReference type="InterPro" id="IPR012340">
    <property type="entry name" value="NA-bd_OB-fold"/>
</dbReference>
<dbReference type="SMART" id="SM00382">
    <property type="entry name" value="AAA"/>
    <property type="match status" value="1"/>
</dbReference>
<dbReference type="InterPro" id="IPR008995">
    <property type="entry name" value="Mo/tungstate-bd_C_term_dom"/>
</dbReference>
<accession>A0ABU7G707</accession>
<dbReference type="NCBIfam" id="NF008653">
    <property type="entry name" value="PRK11650.1"/>
    <property type="match status" value="1"/>
</dbReference>
<name>A0ABU7G707_9ALTE</name>
<dbReference type="Gene3D" id="2.40.50.140">
    <property type="entry name" value="Nucleic acid-binding proteins"/>
    <property type="match status" value="1"/>
</dbReference>
<dbReference type="GO" id="GO:0005524">
    <property type="term" value="F:ATP binding"/>
    <property type="evidence" value="ECO:0007669"/>
    <property type="project" value="UniProtKB-KW"/>
</dbReference>
<evidence type="ECO:0000259" key="4">
    <source>
        <dbReference type="PROSITE" id="PS50893"/>
    </source>
</evidence>
<dbReference type="SUPFAM" id="SSF52540">
    <property type="entry name" value="P-loop containing nucleoside triphosphate hydrolases"/>
    <property type="match status" value="1"/>
</dbReference>
<dbReference type="Proteomes" id="UP001310248">
    <property type="component" value="Unassembled WGS sequence"/>
</dbReference>
<dbReference type="InterPro" id="IPR027417">
    <property type="entry name" value="P-loop_NTPase"/>
</dbReference>
<keyword evidence="1" id="KW-0813">Transport</keyword>
<dbReference type="PANTHER" id="PTHR43875">
    <property type="entry name" value="MALTODEXTRIN IMPORT ATP-BINDING PROTEIN MSMX"/>
    <property type="match status" value="1"/>
</dbReference>
<feature type="domain" description="ABC transporter" evidence="4">
    <location>
        <begin position="4"/>
        <end position="234"/>
    </location>
</feature>
<keyword evidence="3 5" id="KW-0067">ATP-binding</keyword>
<evidence type="ECO:0000256" key="3">
    <source>
        <dbReference type="ARBA" id="ARBA00022840"/>
    </source>
</evidence>
<dbReference type="PROSITE" id="PS00211">
    <property type="entry name" value="ABC_TRANSPORTER_1"/>
    <property type="match status" value="1"/>
</dbReference>
<dbReference type="InterPro" id="IPR047641">
    <property type="entry name" value="ABC_transpr_MalK/UgpC-like"/>
</dbReference>
<dbReference type="InterPro" id="IPR040582">
    <property type="entry name" value="OB_MalK-like"/>
</dbReference>
<dbReference type="PROSITE" id="PS50893">
    <property type="entry name" value="ABC_TRANSPORTER_2"/>
    <property type="match status" value="1"/>
</dbReference>
<keyword evidence="6" id="KW-1185">Reference proteome</keyword>
<dbReference type="Gene3D" id="3.40.50.300">
    <property type="entry name" value="P-loop containing nucleotide triphosphate hydrolases"/>
    <property type="match status" value="1"/>
</dbReference>
<evidence type="ECO:0000256" key="2">
    <source>
        <dbReference type="ARBA" id="ARBA00022741"/>
    </source>
</evidence>
<reference evidence="5 6" key="2">
    <citation type="submission" date="2023-12" db="EMBL/GenBank/DDBJ databases">
        <authorList>
            <consortium name="Cladostephus spongiosus"/>
            <person name="Lorente B."/>
            <person name="Cabral C."/>
            <person name="Frias J."/>
            <person name="Faria J."/>
            <person name="Toubarro D."/>
        </authorList>
    </citation>
    <scope>NUCLEOTIDE SEQUENCE [LARGE SCALE GENOMIC DNA]</scope>
    <source>
        <strain evidence="5 6">ZMCS4</strain>
    </source>
</reference>
<dbReference type="EMBL" id="JAYDYW010000011">
    <property type="protein sequence ID" value="MEE1675065.1"/>
    <property type="molecule type" value="Genomic_DNA"/>
</dbReference>
<sequence length="365" mass="40294">MASLSFKDLRKSYGKVEIVKGFDIEMSDGEFVVLLGASGCGKSTILRMVAGLETITSGQINMGDKCLNDVDPKDRDLAMVFQSYALYPHMTVYENIAFALKVQGVNKEEIKKSVEWAADMLQLTDYLNRKPKQLSGGQRQRVAMGRAMVRTPKLFLFDEPLSNLDAKLRGKMRAEIKDMHNKLGVTTLYVTHDQVEAMTLADRIVVMNKGVTAQIGTPYQVFTQPTNQFVAGFIGSPSMNMIPAKAKQVQGEWLLELAGQEIKAPEKFVGKLQEGQELTLGIRPNDIHLHEKQLEPSHVIAAKATFTDSELLGATMHVKAELGGQSIIIEAPAEHSKLPSALDIFLDATFVHLFDGETQESLAKP</sequence>
<dbReference type="InterPro" id="IPR015855">
    <property type="entry name" value="ABC_transpr_MalK-like"/>
</dbReference>
<dbReference type="Pfam" id="PF17912">
    <property type="entry name" value="OB_MalK"/>
    <property type="match status" value="1"/>
</dbReference>
<evidence type="ECO:0000313" key="5">
    <source>
        <dbReference type="EMBL" id="MEE1675065.1"/>
    </source>
</evidence>
<reference evidence="6" key="1">
    <citation type="submission" date="2023-07" db="EMBL/GenBank/DDBJ databases">
        <title>Draft genome sequence of Agarivorans aestuarii strain ZMCS4, a CAZymes producing bacteria isolated from the marine brown algae Clodostephus spongiosus.</title>
        <authorList>
            <person name="Lorente B."/>
            <person name="Cabral C."/>
            <person name="Frias J."/>
            <person name="Faria J."/>
            <person name="Toubarro D."/>
        </authorList>
    </citation>
    <scope>NUCLEOTIDE SEQUENCE [LARGE SCALE GENOMIC DNA]</scope>
    <source>
        <strain evidence="6">ZMCS4</strain>
    </source>
</reference>
<evidence type="ECO:0000313" key="6">
    <source>
        <dbReference type="Proteomes" id="UP001310248"/>
    </source>
</evidence>
<dbReference type="PANTHER" id="PTHR43875:SF1">
    <property type="entry name" value="OSMOPROTECTIVE COMPOUNDS UPTAKE ATP-BINDING PROTEIN GGTA"/>
    <property type="match status" value="1"/>
</dbReference>
<proteinExistence type="predicted"/>
<dbReference type="InterPro" id="IPR017871">
    <property type="entry name" value="ABC_transporter-like_CS"/>
</dbReference>
<organism evidence="5 6">
    <name type="scientific">Agarivorans aestuarii</name>
    <dbReference type="NCBI Taxonomy" id="1563703"/>
    <lineage>
        <taxon>Bacteria</taxon>
        <taxon>Pseudomonadati</taxon>
        <taxon>Pseudomonadota</taxon>
        <taxon>Gammaproteobacteria</taxon>
        <taxon>Alteromonadales</taxon>
        <taxon>Alteromonadaceae</taxon>
        <taxon>Agarivorans</taxon>
    </lineage>
</organism>
<keyword evidence="2" id="KW-0547">Nucleotide-binding</keyword>
<dbReference type="InterPro" id="IPR003439">
    <property type="entry name" value="ABC_transporter-like_ATP-bd"/>
</dbReference>
<gene>
    <name evidence="5" type="primary">ugpC</name>
    <name evidence="5" type="ORF">SNR37_000387</name>
</gene>
<dbReference type="CDD" id="cd03301">
    <property type="entry name" value="ABC_MalK_N"/>
    <property type="match status" value="1"/>
</dbReference>
<dbReference type="RefSeq" id="WP_329776047.1">
    <property type="nucleotide sequence ID" value="NZ_JAYDYW010000011.1"/>
</dbReference>
<comment type="caution">
    <text evidence="5">The sequence shown here is derived from an EMBL/GenBank/DDBJ whole genome shotgun (WGS) entry which is preliminary data.</text>
</comment>
<protein>
    <submittedName>
        <fullName evidence="5">Sn-glycerol-3-phosphate ABC transporter ATP-binding protein UgpC</fullName>
    </submittedName>
</protein>
<dbReference type="SUPFAM" id="SSF50331">
    <property type="entry name" value="MOP-like"/>
    <property type="match status" value="1"/>
</dbReference>
<dbReference type="Gene3D" id="2.40.50.100">
    <property type="match status" value="1"/>
</dbReference>
<dbReference type="Pfam" id="PF00005">
    <property type="entry name" value="ABC_tran"/>
    <property type="match status" value="1"/>
</dbReference>
<evidence type="ECO:0000256" key="1">
    <source>
        <dbReference type="ARBA" id="ARBA00022448"/>
    </source>
</evidence>
<dbReference type="InterPro" id="IPR003593">
    <property type="entry name" value="AAA+_ATPase"/>
</dbReference>